<name>J9GGK5_9ZZZZ</name>
<reference evidence="1" key="1">
    <citation type="journal article" date="2012" name="PLoS ONE">
        <title>Gene sets for utilization of primary and secondary nutrition supplies in the distal gut of endangered iberian lynx.</title>
        <authorList>
            <person name="Alcaide M."/>
            <person name="Messina E."/>
            <person name="Richter M."/>
            <person name="Bargiela R."/>
            <person name="Peplies J."/>
            <person name="Huws S.A."/>
            <person name="Newbold C.J."/>
            <person name="Golyshin P.N."/>
            <person name="Simon M.A."/>
            <person name="Lopez G."/>
            <person name="Yakimov M.M."/>
            <person name="Ferrer M."/>
        </authorList>
    </citation>
    <scope>NUCLEOTIDE SEQUENCE</scope>
</reference>
<dbReference type="EMBL" id="AMCI01001267">
    <property type="protein sequence ID" value="EJX06079.1"/>
    <property type="molecule type" value="Genomic_DNA"/>
</dbReference>
<accession>J9GGK5</accession>
<sequence>MVPLTASSMAWVTFFSPRRRDVVYGIGIRSGVPPIYSRF</sequence>
<gene>
    <name evidence="1" type="ORF">EVA_05814</name>
</gene>
<proteinExistence type="predicted"/>
<organism evidence="1">
    <name type="scientific">gut metagenome</name>
    <dbReference type="NCBI Taxonomy" id="749906"/>
    <lineage>
        <taxon>unclassified sequences</taxon>
        <taxon>metagenomes</taxon>
        <taxon>organismal metagenomes</taxon>
    </lineage>
</organism>
<dbReference type="AlphaFoldDB" id="J9GGK5"/>
<evidence type="ECO:0000313" key="1">
    <source>
        <dbReference type="EMBL" id="EJX06079.1"/>
    </source>
</evidence>
<comment type="caution">
    <text evidence="1">The sequence shown here is derived from an EMBL/GenBank/DDBJ whole genome shotgun (WGS) entry which is preliminary data.</text>
</comment>
<protein>
    <submittedName>
        <fullName evidence="1">Uncharacterized protein</fullName>
    </submittedName>
</protein>